<evidence type="ECO:0000313" key="2">
    <source>
        <dbReference type="Proteomes" id="UP000094285"/>
    </source>
</evidence>
<gene>
    <name evidence="1" type="ORF">CANTADRAFT_189700</name>
</gene>
<evidence type="ECO:0000313" key="1">
    <source>
        <dbReference type="EMBL" id="ODV81046.1"/>
    </source>
</evidence>
<dbReference type="EMBL" id="KV453910">
    <property type="protein sequence ID" value="ODV81046.1"/>
    <property type="molecule type" value="Genomic_DNA"/>
</dbReference>
<dbReference type="AlphaFoldDB" id="A0A1E4SNH3"/>
<dbReference type="GeneID" id="30980518"/>
<dbReference type="Proteomes" id="UP000094285">
    <property type="component" value="Unassembled WGS sequence"/>
</dbReference>
<reference evidence="2" key="1">
    <citation type="submission" date="2016-05" db="EMBL/GenBank/DDBJ databases">
        <title>Comparative genomics of biotechnologically important yeasts.</title>
        <authorList>
            <consortium name="DOE Joint Genome Institute"/>
            <person name="Riley R."/>
            <person name="Haridas S."/>
            <person name="Wolfe K.H."/>
            <person name="Lopes M.R."/>
            <person name="Hittinger C.T."/>
            <person name="Goker M."/>
            <person name="Salamov A."/>
            <person name="Wisecaver J."/>
            <person name="Long T.M."/>
            <person name="Aerts A.L."/>
            <person name="Barry K."/>
            <person name="Choi C."/>
            <person name="Clum A."/>
            <person name="Coughlan A.Y."/>
            <person name="Deshpande S."/>
            <person name="Douglass A.P."/>
            <person name="Hanson S.J."/>
            <person name="Klenk H.-P."/>
            <person name="Labutti K."/>
            <person name="Lapidus A."/>
            <person name="Lindquist E."/>
            <person name="Lipzen A."/>
            <person name="Meier-Kolthoff J.P."/>
            <person name="Ohm R.A."/>
            <person name="Otillar R.P."/>
            <person name="Pangilinan J."/>
            <person name="Peng Y."/>
            <person name="Rokas A."/>
            <person name="Rosa C.A."/>
            <person name="Scheuner C."/>
            <person name="Sibirny A.A."/>
            <person name="Slot J.C."/>
            <person name="Stielow J.B."/>
            <person name="Sun H."/>
            <person name="Kurtzman C.P."/>
            <person name="Blackwell M."/>
            <person name="Grigoriev I.V."/>
            <person name="Jeffries T.W."/>
        </authorList>
    </citation>
    <scope>NUCLEOTIDE SEQUENCE [LARGE SCALE GENOMIC DNA]</scope>
    <source>
        <strain evidence="2">NRRL Y-17324</strain>
    </source>
</reference>
<accession>A0A1E4SNH3</accession>
<name>A0A1E4SNH3_9ASCO</name>
<organism evidence="1 2">
    <name type="scientific">Suhomyces tanzawaensis NRRL Y-17324</name>
    <dbReference type="NCBI Taxonomy" id="984487"/>
    <lineage>
        <taxon>Eukaryota</taxon>
        <taxon>Fungi</taxon>
        <taxon>Dikarya</taxon>
        <taxon>Ascomycota</taxon>
        <taxon>Saccharomycotina</taxon>
        <taxon>Pichiomycetes</taxon>
        <taxon>Debaryomycetaceae</taxon>
        <taxon>Suhomyces</taxon>
    </lineage>
</organism>
<dbReference type="RefSeq" id="XP_020066168.1">
    <property type="nucleotide sequence ID" value="XM_020206381.1"/>
</dbReference>
<sequence>MWVEMCPQLGRLSVLQIVSYWKRGWSQNLPVFGCPKFCLFDDYHQGLVDLRWSRLTCRERLFGARRRLFWHCHNLPYDVRNGMYHVTRRALPPSFTASRLSLHSSSCLPVSRH</sequence>
<proteinExistence type="predicted"/>
<keyword evidence="2" id="KW-1185">Reference proteome</keyword>
<protein>
    <submittedName>
        <fullName evidence="1">Uncharacterized protein</fullName>
    </submittedName>
</protein>